<dbReference type="PANTHER" id="PTHR35791:SF1">
    <property type="entry name" value="UPF0754 MEMBRANE PROTEIN YHEB"/>
    <property type="match status" value="1"/>
</dbReference>
<organism evidence="2 3">
    <name type="scientific">Pseudonocardia eucalypti</name>
    <dbReference type="NCBI Taxonomy" id="648755"/>
    <lineage>
        <taxon>Bacteria</taxon>
        <taxon>Bacillati</taxon>
        <taxon>Actinomycetota</taxon>
        <taxon>Actinomycetes</taxon>
        <taxon>Pseudonocardiales</taxon>
        <taxon>Pseudonocardiaceae</taxon>
        <taxon>Pseudonocardia</taxon>
    </lineage>
</organism>
<evidence type="ECO:0000313" key="3">
    <source>
        <dbReference type="Proteomes" id="UP001428817"/>
    </source>
</evidence>
<accession>A0ABP9Q6R2</accession>
<proteinExistence type="predicted"/>
<feature type="transmembrane region" description="Helical" evidence="1">
    <location>
        <begin position="6"/>
        <end position="24"/>
    </location>
</feature>
<reference evidence="3" key="1">
    <citation type="journal article" date="2019" name="Int. J. Syst. Evol. Microbiol.">
        <title>The Global Catalogue of Microorganisms (GCM) 10K type strain sequencing project: providing services to taxonomists for standard genome sequencing and annotation.</title>
        <authorList>
            <consortium name="The Broad Institute Genomics Platform"/>
            <consortium name="The Broad Institute Genome Sequencing Center for Infectious Disease"/>
            <person name="Wu L."/>
            <person name="Ma J."/>
        </authorList>
    </citation>
    <scope>NUCLEOTIDE SEQUENCE [LARGE SCALE GENOMIC DNA]</scope>
    <source>
        <strain evidence="3">JCM 18303</strain>
    </source>
</reference>
<dbReference type="Proteomes" id="UP001428817">
    <property type="component" value="Unassembled WGS sequence"/>
</dbReference>
<comment type="caution">
    <text evidence="2">The sequence shown here is derived from an EMBL/GenBank/DDBJ whole genome shotgun (WGS) entry which is preliminary data.</text>
</comment>
<dbReference type="EMBL" id="BAABJP010000010">
    <property type="protein sequence ID" value="GAA5156046.1"/>
    <property type="molecule type" value="Genomic_DNA"/>
</dbReference>
<name>A0ABP9Q6R2_9PSEU</name>
<keyword evidence="3" id="KW-1185">Reference proteome</keyword>
<dbReference type="PANTHER" id="PTHR35791">
    <property type="entry name" value="UPF0754 MEMBRANE PROTEIN YHEB"/>
    <property type="match status" value="1"/>
</dbReference>
<keyword evidence="1" id="KW-1133">Transmembrane helix</keyword>
<evidence type="ECO:0000313" key="2">
    <source>
        <dbReference type="EMBL" id="GAA5156046.1"/>
    </source>
</evidence>
<keyword evidence="1" id="KW-0472">Membrane</keyword>
<evidence type="ECO:0000256" key="1">
    <source>
        <dbReference type="SAM" id="Phobius"/>
    </source>
</evidence>
<gene>
    <name evidence="2" type="ORF">GCM10023321_30940</name>
</gene>
<feature type="transmembrane region" description="Helical" evidence="1">
    <location>
        <begin position="385"/>
        <end position="405"/>
    </location>
</feature>
<sequence>MNWLTFASMPVLAAFIGYVTKLVAIEMMFRPVEFLGRPPLLGWQGIVPRNVGRIGSVSVNLLLGRLINPNQLLSRMDPAEFTEQLREPLQQAVTDIGTDLLAKYQPQLWEMLPDQARSLLLRQVAAQAPKAVAELMADFARNPDSYLDTRDMALSNLADDRGVLNRLIRDVGGPELRFIARSGLYFGLIIGLLQALVWGLTHEPLVMPVFGALVGLSTDWLALKMIFYPREERRFLFGLVRYQGLFQKRRMQVAGDYGKVIADEVLTVPKIVNALLTGPRSDRLLALVQRHVSRVVDRQLGVARPLVVLSIGSERYRAFKADAAKRALDLLNAPPGRGPDLEPAMAYAKEALGVERTVVSAMRALTPLEFESVLRPAFRQDEWKLILVGGILGAIVGELQLLVLVGH</sequence>
<feature type="transmembrane region" description="Helical" evidence="1">
    <location>
        <begin position="178"/>
        <end position="199"/>
    </location>
</feature>
<protein>
    <submittedName>
        <fullName evidence="2">DUF445 family protein</fullName>
    </submittedName>
</protein>
<feature type="transmembrane region" description="Helical" evidence="1">
    <location>
        <begin position="205"/>
        <end position="227"/>
    </location>
</feature>
<keyword evidence="1" id="KW-0812">Transmembrane</keyword>